<protein>
    <submittedName>
        <fullName evidence="3">Uncharacterized protein</fullName>
    </submittedName>
</protein>
<comment type="caution">
    <text evidence="3">The sequence shown here is derived from an EMBL/GenBank/DDBJ whole genome shotgun (WGS) entry which is preliminary data.</text>
</comment>
<dbReference type="SUPFAM" id="SSF53756">
    <property type="entry name" value="UDP-Glycosyltransferase/glycogen phosphorylase"/>
    <property type="match status" value="1"/>
</dbReference>
<dbReference type="PANTHER" id="PTHR11926">
    <property type="entry name" value="GLUCOSYL/GLUCURONOSYL TRANSFERASES"/>
    <property type="match status" value="1"/>
</dbReference>
<dbReference type="GO" id="GO:0080043">
    <property type="term" value="F:quercetin 3-O-glucosyltransferase activity"/>
    <property type="evidence" value="ECO:0007669"/>
    <property type="project" value="TreeGrafter"/>
</dbReference>
<evidence type="ECO:0000313" key="4">
    <source>
        <dbReference type="Proteomes" id="UP001408789"/>
    </source>
</evidence>
<evidence type="ECO:0000313" key="3">
    <source>
        <dbReference type="EMBL" id="KAK9076844.1"/>
    </source>
</evidence>
<dbReference type="EMBL" id="JBCNJP010000007">
    <property type="protein sequence ID" value="KAK9076844.1"/>
    <property type="molecule type" value="Genomic_DNA"/>
</dbReference>
<comment type="similarity">
    <text evidence="1">Belongs to the UDP-glycosyltransferase family.</text>
</comment>
<dbReference type="Gene3D" id="3.40.50.2000">
    <property type="entry name" value="Glycogen Phosphorylase B"/>
    <property type="match status" value="2"/>
</dbReference>
<keyword evidence="2" id="KW-0808">Transferase</keyword>
<gene>
    <name evidence="3" type="ORF">SSX86_005178</name>
</gene>
<dbReference type="FunFam" id="3.40.50.2000:FF:000120">
    <property type="entry name" value="UDP-glycosyltransferase 76C1"/>
    <property type="match status" value="1"/>
</dbReference>
<evidence type="ECO:0000256" key="2">
    <source>
        <dbReference type="ARBA" id="ARBA00022679"/>
    </source>
</evidence>
<dbReference type="InterPro" id="IPR002213">
    <property type="entry name" value="UDP_glucos_trans"/>
</dbReference>
<evidence type="ECO:0000256" key="1">
    <source>
        <dbReference type="ARBA" id="ARBA00009995"/>
    </source>
</evidence>
<organism evidence="3 4">
    <name type="scientific">Deinandra increscens subsp. villosa</name>
    <dbReference type="NCBI Taxonomy" id="3103831"/>
    <lineage>
        <taxon>Eukaryota</taxon>
        <taxon>Viridiplantae</taxon>
        <taxon>Streptophyta</taxon>
        <taxon>Embryophyta</taxon>
        <taxon>Tracheophyta</taxon>
        <taxon>Spermatophyta</taxon>
        <taxon>Magnoliopsida</taxon>
        <taxon>eudicotyledons</taxon>
        <taxon>Gunneridae</taxon>
        <taxon>Pentapetalae</taxon>
        <taxon>asterids</taxon>
        <taxon>campanulids</taxon>
        <taxon>Asterales</taxon>
        <taxon>Asteraceae</taxon>
        <taxon>Asteroideae</taxon>
        <taxon>Heliantheae alliance</taxon>
        <taxon>Madieae</taxon>
        <taxon>Madiinae</taxon>
        <taxon>Deinandra</taxon>
    </lineage>
</organism>
<name>A0AAP0H891_9ASTR</name>
<proteinExistence type="inferred from homology"/>
<dbReference type="GO" id="GO:0080044">
    <property type="term" value="F:quercetin 7-O-glucosyltransferase activity"/>
    <property type="evidence" value="ECO:0007669"/>
    <property type="project" value="TreeGrafter"/>
</dbReference>
<accession>A0AAP0H891</accession>
<dbReference type="PANTHER" id="PTHR11926:SF1426">
    <property type="entry name" value="UDP-GLYCOSYLTRANSFERASE SUPERFAMILY PROTEIN-RELATED"/>
    <property type="match status" value="1"/>
</dbReference>
<sequence length="470" mass="53456">MNNQRAVTTTESTQPSRRIILFPLPVQGHLGPMLQLASILHTQGFKITIIHPETNPPNYSNYPHFTFKPVFDRFSEIKNHMPEKPDPSFFITYLNENCADSLTDCLAGLLAEPDEPPVACLITDAEYYIAQEVADSLKVPRVVFWACNIVSLLVYGDFSFFHQKGYFNLTVKDLEYEATVPRYPLLKIKDVIKTTRNPNGMGQYLSKVVKQAKKSSGIIWNSFKEQPEEAAAILEDTLNHHFPIPRFTLGPLQKYMPSLTSGILFEQDRTFFSWLDAQAPRSVIYVSFGSMGCITKKEFQEVSYGLANMAFPFLWVVREGSVEGSEWLESLPNEFLDEVGVRGRIVKWCPQKEVLAHEAIGCFWTHSGWNSTLESICEGVPMICSPCDVGQPIIARYVSDVWKIGILLEDGFEREGIERAVTRLMRDKEGEEIRERINVLRDEVKISFDDECGSSHRSLKTLVDYILSFP</sequence>
<dbReference type="Pfam" id="PF00201">
    <property type="entry name" value="UDPGT"/>
    <property type="match status" value="1"/>
</dbReference>
<dbReference type="Proteomes" id="UP001408789">
    <property type="component" value="Unassembled WGS sequence"/>
</dbReference>
<dbReference type="AlphaFoldDB" id="A0AAP0H891"/>
<dbReference type="FunFam" id="3.40.50.2000:FF:000040">
    <property type="entry name" value="UDP-glycosyltransferase 76C1"/>
    <property type="match status" value="1"/>
</dbReference>
<reference evidence="3 4" key="1">
    <citation type="submission" date="2024-04" db="EMBL/GenBank/DDBJ databases">
        <title>The reference genome of an endangered Asteraceae, Deinandra increscens subsp. villosa, native to the Central Coast of California.</title>
        <authorList>
            <person name="Guilliams M."/>
            <person name="Hasenstab-Lehman K."/>
            <person name="Meyer R."/>
            <person name="Mcevoy S."/>
        </authorList>
    </citation>
    <scope>NUCLEOTIDE SEQUENCE [LARGE SCALE GENOMIC DNA]</scope>
    <source>
        <tissue evidence="3">Leaf</tissue>
    </source>
</reference>
<dbReference type="CDD" id="cd03784">
    <property type="entry name" value="GT1_Gtf-like"/>
    <property type="match status" value="1"/>
</dbReference>
<keyword evidence="4" id="KW-1185">Reference proteome</keyword>